<feature type="transmembrane region" description="Helical" evidence="1">
    <location>
        <begin position="29"/>
        <end position="47"/>
    </location>
</feature>
<feature type="transmembrane region" description="Helical" evidence="1">
    <location>
        <begin position="137"/>
        <end position="155"/>
    </location>
</feature>
<evidence type="ECO:0000256" key="1">
    <source>
        <dbReference type="SAM" id="Phobius"/>
    </source>
</evidence>
<feature type="transmembrane region" description="Helical" evidence="1">
    <location>
        <begin position="200"/>
        <end position="222"/>
    </location>
</feature>
<feature type="transmembrane region" description="Helical" evidence="1">
    <location>
        <begin position="167"/>
        <end position="188"/>
    </location>
</feature>
<feature type="transmembrane region" description="Helical" evidence="1">
    <location>
        <begin position="242"/>
        <end position="261"/>
    </location>
</feature>
<sequence length="282" mass="32116">MRILFSSEYLDSGCDPLLYVEDDAFDDTIGTWLTNYAIFVACLFYAIKFASCPPYKRKTSIELITNGSEKNPNEVQQYDHEGEEGKQLEKKRDINNHLYNVYLLLFFSGQGTTFGVAGLGHHFIHSKSSKARDPVNITNYVLATLTNIVFFLMIFELTGIHPTKSSLRDKLICAAFITYLIAIILFGITAKRDRKNIFHYIIKIVGIFLLIAGFVVFGSFFFSCGYPEYENCFEQCPLPYYFNQNALFHVIYLAGLIILGWSEDRAPTSLLLTQIVGEEFEA</sequence>
<gene>
    <name evidence="2" type="ORF">CTEN210_00895</name>
</gene>
<keyword evidence="1" id="KW-0812">Transmembrane</keyword>
<keyword evidence="1" id="KW-1133">Transmembrane helix</keyword>
<accession>A0AAD3CGK4</accession>
<proteinExistence type="predicted"/>
<reference evidence="2 3" key="1">
    <citation type="journal article" date="2021" name="Sci. Rep.">
        <title>The genome of the diatom Chaetoceros tenuissimus carries an ancient integrated fragment of an extant virus.</title>
        <authorList>
            <person name="Hongo Y."/>
            <person name="Kimura K."/>
            <person name="Takaki Y."/>
            <person name="Yoshida Y."/>
            <person name="Baba S."/>
            <person name="Kobayashi G."/>
            <person name="Nagasaki K."/>
            <person name="Hano T."/>
            <person name="Tomaru Y."/>
        </authorList>
    </citation>
    <scope>NUCLEOTIDE SEQUENCE [LARGE SCALE GENOMIC DNA]</scope>
    <source>
        <strain evidence="2 3">NIES-3715</strain>
    </source>
</reference>
<protein>
    <submittedName>
        <fullName evidence="2">Uncharacterized protein</fullName>
    </submittedName>
</protein>
<name>A0AAD3CGK4_9STRA</name>
<comment type="caution">
    <text evidence="2">The sequence shown here is derived from an EMBL/GenBank/DDBJ whole genome shotgun (WGS) entry which is preliminary data.</text>
</comment>
<keyword evidence="3" id="KW-1185">Reference proteome</keyword>
<organism evidence="2 3">
    <name type="scientific">Chaetoceros tenuissimus</name>
    <dbReference type="NCBI Taxonomy" id="426638"/>
    <lineage>
        <taxon>Eukaryota</taxon>
        <taxon>Sar</taxon>
        <taxon>Stramenopiles</taxon>
        <taxon>Ochrophyta</taxon>
        <taxon>Bacillariophyta</taxon>
        <taxon>Coscinodiscophyceae</taxon>
        <taxon>Chaetocerotophycidae</taxon>
        <taxon>Chaetocerotales</taxon>
        <taxon>Chaetocerotaceae</taxon>
        <taxon>Chaetoceros</taxon>
    </lineage>
</organism>
<keyword evidence="1" id="KW-0472">Membrane</keyword>
<evidence type="ECO:0000313" key="2">
    <source>
        <dbReference type="EMBL" id="GFH44421.1"/>
    </source>
</evidence>
<dbReference type="Proteomes" id="UP001054902">
    <property type="component" value="Unassembled WGS sequence"/>
</dbReference>
<dbReference type="EMBL" id="BLLK01000019">
    <property type="protein sequence ID" value="GFH44421.1"/>
    <property type="molecule type" value="Genomic_DNA"/>
</dbReference>
<evidence type="ECO:0000313" key="3">
    <source>
        <dbReference type="Proteomes" id="UP001054902"/>
    </source>
</evidence>
<dbReference type="AlphaFoldDB" id="A0AAD3CGK4"/>